<dbReference type="AlphaFoldDB" id="A0A2A7UVJ5"/>
<keyword evidence="4" id="KW-0812">Transmembrane</keyword>
<feature type="transmembrane region" description="Helical" evidence="4">
    <location>
        <begin position="98"/>
        <end position="114"/>
    </location>
</feature>
<accession>A0A2A7UVJ5</accession>
<reference evidence="7" key="1">
    <citation type="submission" date="2017-09" db="EMBL/GenBank/DDBJ databases">
        <title>FDA dAtabase for Regulatory Grade micrObial Sequences (FDA-ARGOS): Supporting development and validation of Infectious Disease Dx tests.</title>
        <authorList>
            <person name="Minogue T."/>
            <person name="Wolcott M."/>
            <person name="Wasieloski L."/>
            <person name="Aguilar W."/>
            <person name="Moore D."/>
            <person name="Tallon L."/>
            <person name="Sadzewicz L."/>
            <person name="Ott S."/>
            <person name="Zhao X."/>
            <person name="Nagaraj S."/>
            <person name="Vavikolanu K."/>
            <person name="Aluvathingal J."/>
            <person name="Nadendla S."/>
            <person name="Sichtig H."/>
        </authorList>
    </citation>
    <scope>NUCLEOTIDE SEQUENCE [LARGE SCALE GENOMIC DNA]</scope>
    <source>
        <strain evidence="7">FDAARGOS_394</strain>
    </source>
</reference>
<dbReference type="GO" id="GO:0016020">
    <property type="term" value="C:membrane"/>
    <property type="evidence" value="ECO:0007669"/>
    <property type="project" value="InterPro"/>
</dbReference>
<feature type="transmembrane region" description="Helical" evidence="4">
    <location>
        <begin position="121"/>
        <end position="140"/>
    </location>
</feature>
<comment type="similarity">
    <text evidence="2">Belongs to the methyl-accepting chemotaxis (MCP) protein family.</text>
</comment>
<dbReference type="GO" id="GO:0006935">
    <property type="term" value="P:chemotaxis"/>
    <property type="evidence" value="ECO:0007669"/>
    <property type="project" value="UniProtKB-KW"/>
</dbReference>
<dbReference type="EMBL" id="PDEA01000001">
    <property type="protein sequence ID" value="PEH89293.1"/>
    <property type="molecule type" value="Genomic_DNA"/>
</dbReference>
<keyword evidence="7" id="KW-1185">Reference proteome</keyword>
<dbReference type="Gene3D" id="1.10.287.950">
    <property type="entry name" value="Methyl-accepting chemotaxis protein"/>
    <property type="match status" value="1"/>
</dbReference>
<feature type="transmembrane region" description="Helical" evidence="4">
    <location>
        <begin position="152"/>
        <end position="174"/>
    </location>
</feature>
<keyword evidence="1" id="KW-0145">Chemotaxis</keyword>
<dbReference type="InterPro" id="IPR051310">
    <property type="entry name" value="MCP_chemotaxis"/>
</dbReference>
<keyword evidence="4" id="KW-1133">Transmembrane helix</keyword>
<feature type="domain" description="Methyl-accepting transducer" evidence="5">
    <location>
        <begin position="207"/>
        <end position="440"/>
    </location>
</feature>
<feature type="transmembrane region" description="Helical" evidence="4">
    <location>
        <begin position="21"/>
        <end position="41"/>
    </location>
</feature>
<dbReference type="OrthoDB" id="9806477at2"/>
<gene>
    <name evidence="6" type="ORF">CRM82_12420</name>
</gene>
<dbReference type="RefSeq" id="WP_083520333.1">
    <property type="nucleotide sequence ID" value="NZ_PDEA01000001.1"/>
</dbReference>
<dbReference type="InterPro" id="IPR004089">
    <property type="entry name" value="MCPsignal_dom"/>
</dbReference>
<dbReference type="PROSITE" id="PS50111">
    <property type="entry name" value="CHEMOTAXIS_TRANSDUC_2"/>
    <property type="match status" value="1"/>
</dbReference>
<dbReference type="PANTHER" id="PTHR43531">
    <property type="entry name" value="PROTEIN ICFG"/>
    <property type="match status" value="1"/>
</dbReference>
<evidence type="ECO:0000256" key="4">
    <source>
        <dbReference type="SAM" id="Phobius"/>
    </source>
</evidence>
<evidence type="ECO:0000256" key="1">
    <source>
        <dbReference type="ARBA" id="ARBA00022500"/>
    </source>
</evidence>
<dbReference type="PRINTS" id="PR00260">
    <property type="entry name" value="CHEMTRNSDUCR"/>
</dbReference>
<dbReference type="PANTHER" id="PTHR43531:SF11">
    <property type="entry name" value="METHYL-ACCEPTING CHEMOTAXIS PROTEIN 3"/>
    <property type="match status" value="1"/>
</dbReference>
<evidence type="ECO:0000256" key="2">
    <source>
        <dbReference type="ARBA" id="ARBA00029447"/>
    </source>
</evidence>
<evidence type="ECO:0000313" key="7">
    <source>
        <dbReference type="Proteomes" id="UP000220246"/>
    </source>
</evidence>
<dbReference type="GeneID" id="80801416"/>
<dbReference type="SUPFAM" id="SSF58104">
    <property type="entry name" value="Methyl-accepting chemotaxis protein (MCP) signaling domain"/>
    <property type="match status" value="1"/>
</dbReference>
<evidence type="ECO:0000313" key="6">
    <source>
        <dbReference type="EMBL" id="PEH89293.1"/>
    </source>
</evidence>
<dbReference type="STRING" id="1219032.GCA_001515545_01208"/>
<evidence type="ECO:0000259" key="5">
    <source>
        <dbReference type="PROSITE" id="PS50111"/>
    </source>
</evidence>
<dbReference type="Proteomes" id="UP000220246">
    <property type="component" value="Unassembled WGS sequence"/>
</dbReference>
<dbReference type="InterPro" id="IPR004090">
    <property type="entry name" value="Chemotax_Me-accpt_rcpt"/>
</dbReference>
<organism evidence="6 7">
    <name type="scientific">Comamonas terrigena</name>
    <dbReference type="NCBI Taxonomy" id="32013"/>
    <lineage>
        <taxon>Bacteria</taxon>
        <taxon>Pseudomonadati</taxon>
        <taxon>Pseudomonadota</taxon>
        <taxon>Betaproteobacteria</taxon>
        <taxon>Burkholderiales</taxon>
        <taxon>Comamonadaceae</taxon>
        <taxon>Comamonas</taxon>
    </lineage>
</organism>
<dbReference type="GO" id="GO:0004888">
    <property type="term" value="F:transmembrane signaling receptor activity"/>
    <property type="evidence" value="ECO:0007669"/>
    <property type="project" value="InterPro"/>
</dbReference>
<dbReference type="Pfam" id="PF00015">
    <property type="entry name" value="MCPsignal"/>
    <property type="match status" value="1"/>
</dbReference>
<proteinExistence type="inferred from homology"/>
<protein>
    <submittedName>
        <fullName evidence="6">Chemotaxis protein</fullName>
    </submittedName>
</protein>
<comment type="caution">
    <text evidence="6">The sequence shown here is derived from an EMBL/GenBank/DDBJ whole genome shotgun (WGS) entry which is preliminary data.</text>
</comment>
<keyword evidence="3" id="KW-0807">Transducer</keyword>
<sequence>MKTVTQPARDEVHASMHAMACRADVTVLGILSLGAVAAAALGGIYGALGAGSTAALLLLAIAAVTYRLAPGSMLSRCTLAVCGMGMVALHIQLSMGQTELHFGVFVFLAFLLVYRDWRPIVVAAAAIAVHHVAFDHLQWLGLPVFCLTQPDVGRVVLHAVFVVVQTAVEVGIALRMRTDAVESAELRSLCQPSASGELSLNVQHKPVTSPTAQSVRHALARMHEVVAETHAAAALVLQTSNTIAQGNQHLGQRAESAVSQLQQTAASMDAIRSSAHACGSVVRNVVSTMEAIHSSARKIGDIVGLIDSIAFQTNILALNAAVEAARAGEQGRGFAMVASEVRALAQRSASAARDVRQLIEQSMGHADHGANLVGQAGHSMDQLVSHSQQVATLIEAISQTAQQQATQLQHASSAVQQVDTLTQENAALVEQSSHAAQALAQQAQRLSHLVAGFQTDNTLQNSSQATECAALSLR</sequence>
<dbReference type="GO" id="GO:0007165">
    <property type="term" value="P:signal transduction"/>
    <property type="evidence" value="ECO:0007669"/>
    <property type="project" value="UniProtKB-KW"/>
</dbReference>
<dbReference type="SMART" id="SM00283">
    <property type="entry name" value="MA"/>
    <property type="match status" value="1"/>
</dbReference>
<keyword evidence="4" id="KW-0472">Membrane</keyword>
<evidence type="ECO:0000256" key="3">
    <source>
        <dbReference type="PROSITE-ProRule" id="PRU00284"/>
    </source>
</evidence>
<name>A0A2A7UVJ5_COMTR</name>